<evidence type="ECO:0000313" key="2">
    <source>
        <dbReference type="Proteomes" id="UP001500353"/>
    </source>
</evidence>
<keyword evidence="2" id="KW-1185">Reference proteome</keyword>
<proteinExistence type="predicted"/>
<reference evidence="2" key="1">
    <citation type="journal article" date="2019" name="Int. J. Syst. Evol. Microbiol.">
        <title>The Global Catalogue of Microorganisms (GCM) 10K type strain sequencing project: providing services to taxonomists for standard genome sequencing and annotation.</title>
        <authorList>
            <consortium name="The Broad Institute Genomics Platform"/>
            <consortium name="The Broad Institute Genome Sequencing Center for Infectious Disease"/>
            <person name="Wu L."/>
            <person name="Ma J."/>
        </authorList>
    </citation>
    <scope>NUCLEOTIDE SEQUENCE [LARGE SCALE GENOMIC DNA]</scope>
    <source>
        <strain evidence="2">JCM 18019</strain>
    </source>
</reference>
<sequence length="282" mass="32148">MSKKKLLIHEVFKRIRKNSEKNTKGGLSSDLSSYLDEKLGFIISKRTLIRYYEAYIEGDEDIDIELYILNRLSQYLEFDDYEDFSTTIEKEGENASTTTVKIGVDNEEVSSVNGIPNVSVIINNSNSNKNDQHFKMPEFIKQNGLGVLEMTFVLFLVTGGVVFSNNKNSRLGITSGWGSPATDKPYMYWDKDRYMATDSSSLHSRVEVVPMSDFAFINLKKITRPDTLTVENAMKKVWYNKSNNHVEFFTSFGKHPENGKALKDVSEHILENYAGLNAELEE</sequence>
<accession>A0ABP9M749</accession>
<protein>
    <submittedName>
        <fullName evidence="1">Uncharacterized protein</fullName>
    </submittedName>
</protein>
<organism evidence="1 2">
    <name type="scientific">Chryseobacterium ginsengisoli</name>
    <dbReference type="NCBI Taxonomy" id="363853"/>
    <lineage>
        <taxon>Bacteria</taxon>
        <taxon>Pseudomonadati</taxon>
        <taxon>Bacteroidota</taxon>
        <taxon>Flavobacteriia</taxon>
        <taxon>Flavobacteriales</taxon>
        <taxon>Weeksellaceae</taxon>
        <taxon>Chryseobacterium group</taxon>
        <taxon>Chryseobacterium</taxon>
    </lineage>
</organism>
<evidence type="ECO:0000313" key="1">
    <source>
        <dbReference type="EMBL" id="GAA5092147.1"/>
    </source>
</evidence>
<dbReference type="Proteomes" id="UP001500353">
    <property type="component" value="Unassembled WGS sequence"/>
</dbReference>
<comment type="caution">
    <text evidence="1">The sequence shown here is derived from an EMBL/GenBank/DDBJ whole genome shotgun (WGS) entry which is preliminary data.</text>
</comment>
<dbReference type="EMBL" id="BAABHX010000003">
    <property type="protein sequence ID" value="GAA5092147.1"/>
    <property type="molecule type" value="Genomic_DNA"/>
</dbReference>
<dbReference type="RefSeq" id="WP_345203300.1">
    <property type="nucleotide sequence ID" value="NZ_BAABHX010000003.1"/>
</dbReference>
<gene>
    <name evidence="1" type="ORF">GCM10023210_20640</name>
</gene>
<name>A0ABP9M749_9FLAO</name>